<sequence length="61" mass="6351">MAASDLGGDPVCWIDRVCPECGLFLDDPGAPCPRCGHRPADEHLPGMRDSESADGGDTALP</sequence>
<proteinExistence type="predicted"/>
<gene>
    <name evidence="2" type="ORF">Q8814_17315</name>
</gene>
<feature type="compositionally biased region" description="Basic and acidic residues" evidence="1">
    <location>
        <begin position="38"/>
        <end position="51"/>
    </location>
</feature>
<protein>
    <submittedName>
        <fullName evidence="2">Uncharacterized protein</fullName>
    </submittedName>
</protein>
<dbReference type="EMBL" id="JAUZMZ010000103">
    <property type="protein sequence ID" value="MEE2033857.1"/>
    <property type="molecule type" value="Genomic_DNA"/>
</dbReference>
<keyword evidence="3" id="KW-1185">Reference proteome</keyword>
<dbReference type="Proteomes" id="UP001331936">
    <property type="component" value="Unassembled WGS sequence"/>
</dbReference>
<dbReference type="RefSeq" id="WP_330153249.1">
    <property type="nucleotide sequence ID" value="NZ_JAUZMZ010000103.1"/>
</dbReference>
<name>A0ABU7JV08_9NOCA</name>
<evidence type="ECO:0000313" key="3">
    <source>
        <dbReference type="Proteomes" id="UP001331936"/>
    </source>
</evidence>
<evidence type="ECO:0000313" key="2">
    <source>
        <dbReference type="EMBL" id="MEE2033857.1"/>
    </source>
</evidence>
<comment type="caution">
    <text evidence="2">The sequence shown here is derived from an EMBL/GenBank/DDBJ whole genome shotgun (WGS) entry which is preliminary data.</text>
</comment>
<accession>A0ABU7JV08</accession>
<reference evidence="2 3" key="1">
    <citation type="submission" date="2023-08" db="EMBL/GenBank/DDBJ databases">
        <authorList>
            <person name="Girao M."/>
            <person name="Carvalho M.F."/>
        </authorList>
    </citation>
    <scope>NUCLEOTIDE SEQUENCE [LARGE SCALE GENOMIC DNA]</scope>
    <source>
        <strain evidence="2 3">CC-R104</strain>
    </source>
</reference>
<organism evidence="2 3">
    <name type="scientific">Rhodococcus chondri</name>
    <dbReference type="NCBI Taxonomy" id="3065941"/>
    <lineage>
        <taxon>Bacteria</taxon>
        <taxon>Bacillati</taxon>
        <taxon>Actinomycetota</taxon>
        <taxon>Actinomycetes</taxon>
        <taxon>Mycobacteriales</taxon>
        <taxon>Nocardiaceae</taxon>
        <taxon>Rhodococcus</taxon>
    </lineage>
</organism>
<evidence type="ECO:0000256" key="1">
    <source>
        <dbReference type="SAM" id="MobiDB-lite"/>
    </source>
</evidence>
<feature type="region of interest" description="Disordered" evidence="1">
    <location>
        <begin position="35"/>
        <end position="61"/>
    </location>
</feature>